<proteinExistence type="predicted"/>
<dbReference type="InterPro" id="IPR009057">
    <property type="entry name" value="Homeodomain-like_sf"/>
</dbReference>
<dbReference type="AlphaFoldDB" id="A0A2T0UWG4"/>
<dbReference type="InterPro" id="IPR001647">
    <property type="entry name" value="HTH_TetR"/>
</dbReference>
<dbReference type="PANTHER" id="PTHR30055:SF226">
    <property type="entry name" value="HTH-TYPE TRANSCRIPTIONAL REGULATOR PKSA"/>
    <property type="match status" value="1"/>
</dbReference>
<dbReference type="Proteomes" id="UP000238176">
    <property type="component" value="Unassembled WGS sequence"/>
</dbReference>
<dbReference type="PANTHER" id="PTHR30055">
    <property type="entry name" value="HTH-TYPE TRANSCRIPTIONAL REGULATOR RUTR"/>
    <property type="match status" value="1"/>
</dbReference>
<sequence>MTTRPKRSEERELTLTERARRSQLMEVTVELVADRGYAGASLAAIAERAGITKAAVLYHFPSKAAVVQAAYEHVLGALVEHVGTAVEAAGPDQAPAAYVRSMIGHLREHPRHTRMIIEAMTHGDAPHDTAARWRPLADLLRAAEDALGPRTDAELRTLAIITGGAIDAVVAERLADPDYDTEAAADQIVALIYGSD</sequence>
<gene>
    <name evidence="4" type="ORF">B0I28_101574</name>
</gene>
<organism evidence="4 5">
    <name type="scientific">Glycomyces artemisiae</name>
    <dbReference type="NCBI Taxonomy" id="1076443"/>
    <lineage>
        <taxon>Bacteria</taxon>
        <taxon>Bacillati</taxon>
        <taxon>Actinomycetota</taxon>
        <taxon>Actinomycetes</taxon>
        <taxon>Glycomycetales</taxon>
        <taxon>Glycomycetaceae</taxon>
        <taxon>Glycomyces</taxon>
    </lineage>
</organism>
<keyword evidence="5" id="KW-1185">Reference proteome</keyword>
<protein>
    <submittedName>
        <fullName evidence="4">TetR family transcriptional regulator</fullName>
    </submittedName>
</protein>
<evidence type="ECO:0000313" key="5">
    <source>
        <dbReference type="Proteomes" id="UP000238176"/>
    </source>
</evidence>
<dbReference type="InterPro" id="IPR050109">
    <property type="entry name" value="HTH-type_TetR-like_transc_reg"/>
</dbReference>
<dbReference type="OrthoDB" id="9806334at2"/>
<name>A0A2T0UWG4_9ACTN</name>
<dbReference type="EMBL" id="PVTJ01000001">
    <property type="protein sequence ID" value="PRY62246.1"/>
    <property type="molecule type" value="Genomic_DNA"/>
</dbReference>
<dbReference type="PRINTS" id="PR00455">
    <property type="entry name" value="HTHTETR"/>
</dbReference>
<dbReference type="Gene3D" id="1.10.357.10">
    <property type="entry name" value="Tetracycline Repressor, domain 2"/>
    <property type="match status" value="1"/>
</dbReference>
<comment type="caution">
    <text evidence="4">The sequence shown here is derived from an EMBL/GenBank/DDBJ whole genome shotgun (WGS) entry which is preliminary data.</text>
</comment>
<reference evidence="4 5" key="1">
    <citation type="submission" date="2018-03" db="EMBL/GenBank/DDBJ databases">
        <title>Genomic Encyclopedia of Type Strains, Phase III (KMG-III): the genomes of soil and plant-associated and newly described type strains.</title>
        <authorList>
            <person name="Whitman W."/>
        </authorList>
    </citation>
    <scope>NUCLEOTIDE SEQUENCE [LARGE SCALE GENOMIC DNA]</scope>
    <source>
        <strain evidence="4 5">CGMCC 4.7067</strain>
    </source>
</reference>
<evidence type="ECO:0000313" key="4">
    <source>
        <dbReference type="EMBL" id="PRY62246.1"/>
    </source>
</evidence>
<keyword evidence="1 2" id="KW-0238">DNA-binding</keyword>
<dbReference type="Pfam" id="PF00440">
    <property type="entry name" value="TetR_N"/>
    <property type="match status" value="1"/>
</dbReference>
<evidence type="ECO:0000256" key="1">
    <source>
        <dbReference type="ARBA" id="ARBA00023125"/>
    </source>
</evidence>
<dbReference type="RefSeq" id="WP_106362279.1">
    <property type="nucleotide sequence ID" value="NZ_PVTJ01000001.1"/>
</dbReference>
<dbReference type="SUPFAM" id="SSF46689">
    <property type="entry name" value="Homeodomain-like"/>
    <property type="match status" value="1"/>
</dbReference>
<dbReference type="GO" id="GO:0003700">
    <property type="term" value="F:DNA-binding transcription factor activity"/>
    <property type="evidence" value="ECO:0007669"/>
    <property type="project" value="TreeGrafter"/>
</dbReference>
<evidence type="ECO:0000259" key="3">
    <source>
        <dbReference type="PROSITE" id="PS50977"/>
    </source>
</evidence>
<dbReference type="PROSITE" id="PS50977">
    <property type="entry name" value="HTH_TETR_2"/>
    <property type="match status" value="1"/>
</dbReference>
<dbReference type="GO" id="GO:0000976">
    <property type="term" value="F:transcription cis-regulatory region binding"/>
    <property type="evidence" value="ECO:0007669"/>
    <property type="project" value="TreeGrafter"/>
</dbReference>
<feature type="DNA-binding region" description="H-T-H motif" evidence="2">
    <location>
        <begin position="41"/>
        <end position="60"/>
    </location>
</feature>
<evidence type="ECO:0000256" key="2">
    <source>
        <dbReference type="PROSITE-ProRule" id="PRU00335"/>
    </source>
</evidence>
<feature type="domain" description="HTH tetR-type" evidence="3">
    <location>
        <begin position="18"/>
        <end position="78"/>
    </location>
</feature>
<accession>A0A2T0UWG4</accession>